<evidence type="ECO:0000313" key="2">
    <source>
        <dbReference type="Proteomes" id="UP000271087"/>
    </source>
</evidence>
<reference evidence="3" key="1">
    <citation type="submission" date="2016-06" db="UniProtKB">
        <authorList>
            <consortium name="WormBaseParasite"/>
        </authorList>
    </citation>
    <scope>IDENTIFICATION</scope>
</reference>
<dbReference type="Proteomes" id="UP000271087">
    <property type="component" value="Unassembled WGS sequence"/>
</dbReference>
<reference evidence="1 2" key="2">
    <citation type="submission" date="2018-08" db="EMBL/GenBank/DDBJ databases">
        <authorList>
            <person name="Laetsch R D."/>
            <person name="Stevens L."/>
            <person name="Kumar S."/>
            <person name="Blaxter L. M."/>
        </authorList>
    </citation>
    <scope>NUCLEOTIDE SEQUENCE [LARGE SCALE GENOMIC DNA]</scope>
</reference>
<dbReference type="EMBL" id="UYRW01004038">
    <property type="protein sequence ID" value="VDM92036.1"/>
    <property type="molecule type" value="Genomic_DNA"/>
</dbReference>
<accession>A0A182ELG6</accession>
<dbReference type="OrthoDB" id="3176171at2759"/>
<proteinExistence type="predicted"/>
<keyword evidence="2" id="KW-1185">Reference proteome</keyword>
<organism evidence="3">
    <name type="scientific">Onchocerca ochengi</name>
    <name type="common">Filarial nematode worm</name>
    <dbReference type="NCBI Taxonomy" id="42157"/>
    <lineage>
        <taxon>Eukaryota</taxon>
        <taxon>Metazoa</taxon>
        <taxon>Ecdysozoa</taxon>
        <taxon>Nematoda</taxon>
        <taxon>Chromadorea</taxon>
        <taxon>Rhabditida</taxon>
        <taxon>Spirurina</taxon>
        <taxon>Spiruromorpha</taxon>
        <taxon>Filarioidea</taxon>
        <taxon>Onchocercidae</taxon>
        <taxon>Onchocerca</taxon>
    </lineage>
</organism>
<dbReference type="STRING" id="42157.A0A182ELG6"/>
<evidence type="ECO:0000313" key="3">
    <source>
        <dbReference type="WBParaSite" id="nOo.2.0.1.t08956-RA"/>
    </source>
</evidence>
<dbReference type="WBParaSite" id="nOo.2.0.1.t08956-RA">
    <property type="protein sequence ID" value="nOo.2.0.1.t08956-RA"/>
    <property type="gene ID" value="nOo.2.0.1.g08956"/>
</dbReference>
<name>A0A182ELG6_ONCOC</name>
<protein>
    <submittedName>
        <fullName evidence="1 3">Uncharacterized protein</fullName>
    </submittedName>
</protein>
<evidence type="ECO:0000313" key="1">
    <source>
        <dbReference type="EMBL" id="VDM92036.1"/>
    </source>
</evidence>
<gene>
    <name evidence="1" type="ORF">NOO_LOCUS8956</name>
</gene>
<sequence length="143" mass="16484">MEKIKRDAMWNEDQGKWILPDLIVLRATLPYAAPVTAGGLVDSHNSLSLDTKDDSSKLKQRLAKSAEENIASNYFKPFSRDGLMNKYKADRNRTIDSRFDKYTLPRKQCNDLLRGVVYTDEIYEKPSIFRKPQRLEALSVKSK</sequence>
<dbReference type="AlphaFoldDB" id="A0A182ELG6"/>